<keyword evidence="6 16" id="KW-0808">Transferase</keyword>
<dbReference type="PROSITE" id="PS50109">
    <property type="entry name" value="HIS_KIN"/>
    <property type="match status" value="1"/>
</dbReference>
<dbReference type="NCBIfam" id="NF008298">
    <property type="entry name" value="PRK11086.1"/>
    <property type="match status" value="1"/>
</dbReference>
<dbReference type="InterPro" id="IPR003594">
    <property type="entry name" value="HATPase_dom"/>
</dbReference>
<keyword evidence="10" id="KW-0067">ATP-binding</keyword>
<evidence type="ECO:0000256" key="11">
    <source>
        <dbReference type="ARBA" id="ARBA00022989"/>
    </source>
</evidence>
<dbReference type="InterPro" id="IPR039506">
    <property type="entry name" value="SPOB_a"/>
</dbReference>
<keyword evidence="12" id="KW-0902">Two-component regulatory system</keyword>
<keyword evidence="9 16" id="KW-0418">Kinase</keyword>
<dbReference type="Pfam" id="PF14689">
    <property type="entry name" value="SPOB_a"/>
    <property type="match status" value="1"/>
</dbReference>
<feature type="domain" description="Histidine kinase" evidence="15">
    <location>
        <begin position="338"/>
        <end position="530"/>
    </location>
</feature>
<dbReference type="InterPro" id="IPR029151">
    <property type="entry name" value="Sensor-like_sf"/>
</dbReference>
<feature type="transmembrane region" description="Helical" evidence="14">
    <location>
        <begin position="14"/>
        <end position="33"/>
    </location>
</feature>
<dbReference type="SUPFAM" id="SSF103190">
    <property type="entry name" value="Sensory domain-like"/>
    <property type="match status" value="1"/>
</dbReference>
<dbReference type="Gene3D" id="3.30.450.20">
    <property type="entry name" value="PAS domain"/>
    <property type="match status" value="2"/>
</dbReference>
<dbReference type="RefSeq" id="WP_094606422.1">
    <property type="nucleotide sequence ID" value="NZ_CP155573.1"/>
</dbReference>
<evidence type="ECO:0000256" key="12">
    <source>
        <dbReference type="ARBA" id="ARBA00023012"/>
    </source>
</evidence>
<dbReference type="EMBL" id="CP155573">
    <property type="protein sequence ID" value="XFO68745.1"/>
    <property type="molecule type" value="Genomic_DNA"/>
</dbReference>
<evidence type="ECO:0000256" key="9">
    <source>
        <dbReference type="ARBA" id="ARBA00022777"/>
    </source>
</evidence>
<dbReference type="InterPro" id="IPR004358">
    <property type="entry name" value="Sig_transdc_His_kin-like_C"/>
</dbReference>
<evidence type="ECO:0000313" key="17">
    <source>
        <dbReference type="Proteomes" id="UP000216752"/>
    </source>
</evidence>
<dbReference type="InterPro" id="IPR000014">
    <property type="entry name" value="PAS"/>
</dbReference>
<dbReference type="SUPFAM" id="SSF55874">
    <property type="entry name" value="ATPase domain of HSP90 chaperone/DNA topoisomerase II/histidine kinase"/>
    <property type="match status" value="1"/>
</dbReference>
<evidence type="ECO:0000256" key="6">
    <source>
        <dbReference type="ARBA" id="ARBA00022679"/>
    </source>
</evidence>
<gene>
    <name evidence="16" type="primary">dcuS</name>
    <name evidence="16" type="ORF">SPSIL_049680</name>
</gene>
<dbReference type="SUPFAM" id="SSF55890">
    <property type="entry name" value="Sporulation response regulatory protein Spo0B"/>
    <property type="match status" value="1"/>
</dbReference>
<evidence type="ECO:0000256" key="1">
    <source>
        <dbReference type="ARBA" id="ARBA00000085"/>
    </source>
</evidence>
<dbReference type="Pfam" id="PF17203">
    <property type="entry name" value="sCache_3_2"/>
    <property type="match status" value="1"/>
</dbReference>
<evidence type="ECO:0000313" key="16">
    <source>
        <dbReference type="EMBL" id="XFO68745.1"/>
    </source>
</evidence>
<evidence type="ECO:0000256" key="8">
    <source>
        <dbReference type="ARBA" id="ARBA00022741"/>
    </source>
</evidence>
<evidence type="ECO:0000256" key="4">
    <source>
        <dbReference type="ARBA" id="ARBA00022475"/>
    </source>
</evidence>
<sequence length="536" mass="58151">MKANKPVIGLRTKITVLVCGVVALALLVTNILISANVSSSTQKALDEKARDIARIVARSQVVIEALSGQRNETEIQPFAEEIRNATNVEFIVVIDMNSIRKSHPDETKVGQKFVGGDETAALAGQEYTSLGAGTLGPSLRAFAPIITRDGKQVGAVAVGILLNSVQLAVENSRMFIYYAMVFGSLVGIAGAILLAQSIKKTLFGLEPNVIAKLMEERSAMLQSVREGIIAVDTNACITLVNGEAMRLLQRAGIQGDPLGKNVESFVPNTRLQDVLRTGQAELDQQQDMQGITLLTNRVPICVNKEIVGAIATFRDETEFRQLAEQLTGVRNYAEALRAQAHEFMNKLHVILGMVRLQCYDQLADYINGIAHQYQSEVGSIVRRIKDPVLAGFLLGKLSHAREVGVDLVFSEESFLPEPEDRAIIHELITVVGNLVNNALEAVANSPVKCVSVECIYDEGILHIMVSDTGPGVAENQRQQLFEKGYSTKVGNRGLGLSLVQSSMARMGGTIEVLSEVGQGTQFVVRIPYQSKGEQND</sequence>
<keyword evidence="11 14" id="KW-1133">Transmembrane helix</keyword>
<dbReference type="Pfam" id="PF02518">
    <property type="entry name" value="HATPase_c"/>
    <property type="match status" value="1"/>
</dbReference>
<dbReference type="SMART" id="SM00387">
    <property type="entry name" value="HATPase_c"/>
    <property type="match status" value="1"/>
</dbReference>
<dbReference type="Proteomes" id="UP000216752">
    <property type="component" value="Chromosome"/>
</dbReference>
<evidence type="ECO:0000256" key="5">
    <source>
        <dbReference type="ARBA" id="ARBA00022553"/>
    </source>
</evidence>
<dbReference type="Gene3D" id="1.10.287.130">
    <property type="match status" value="1"/>
</dbReference>
<dbReference type="EC" id="2.7.13.3" evidence="3"/>
<dbReference type="InterPro" id="IPR035965">
    <property type="entry name" value="PAS-like_dom_sf"/>
</dbReference>
<dbReference type="InterPro" id="IPR016120">
    <property type="entry name" value="Sig_transdc_His_kin_SpoOB"/>
</dbReference>
<dbReference type="InterPro" id="IPR013767">
    <property type="entry name" value="PAS_fold"/>
</dbReference>
<accession>A0ABZ3IT37</accession>
<evidence type="ECO:0000256" key="13">
    <source>
        <dbReference type="ARBA" id="ARBA00023136"/>
    </source>
</evidence>
<dbReference type="InterPro" id="IPR033463">
    <property type="entry name" value="sCache_3"/>
</dbReference>
<dbReference type="Gene3D" id="3.30.565.10">
    <property type="entry name" value="Histidine kinase-like ATPase, C-terminal domain"/>
    <property type="match status" value="1"/>
</dbReference>
<keyword evidence="5" id="KW-0597">Phosphoprotein</keyword>
<keyword evidence="13 14" id="KW-0472">Membrane</keyword>
<comment type="subcellular location">
    <subcellularLocation>
        <location evidence="2">Cell membrane</location>
        <topology evidence="2">Multi-pass membrane protein</topology>
    </subcellularLocation>
</comment>
<dbReference type="GO" id="GO:0004673">
    <property type="term" value="F:protein histidine kinase activity"/>
    <property type="evidence" value="ECO:0007669"/>
    <property type="project" value="UniProtKB-EC"/>
</dbReference>
<evidence type="ECO:0000256" key="2">
    <source>
        <dbReference type="ARBA" id="ARBA00004651"/>
    </source>
</evidence>
<keyword evidence="4" id="KW-1003">Cell membrane</keyword>
<dbReference type="PANTHER" id="PTHR43547:SF10">
    <property type="entry name" value="SENSOR HISTIDINE KINASE DCUS"/>
    <property type="match status" value="1"/>
</dbReference>
<evidence type="ECO:0000256" key="7">
    <source>
        <dbReference type="ARBA" id="ARBA00022692"/>
    </source>
</evidence>
<evidence type="ECO:0000256" key="14">
    <source>
        <dbReference type="SAM" id="Phobius"/>
    </source>
</evidence>
<dbReference type="Pfam" id="PF00989">
    <property type="entry name" value="PAS"/>
    <property type="match status" value="1"/>
</dbReference>
<organism evidence="16 17">
    <name type="scientific">Sporomusa silvacetica DSM 10669</name>
    <dbReference type="NCBI Taxonomy" id="1123289"/>
    <lineage>
        <taxon>Bacteria</taxon>
        <taxon>Bacillati</taxon>
        <taxon>Bacillota</taxon>
        <taxon>Negativicutes</taxon>
        <taxon>Selenomonadales</taxon>
        <taxon>Sporomusaceae</taxon>
        <taxon>Sporomusa</taxon>
    </lineage>
</organism>
<keyword evidence="17" id="KW-1185">Reference proteome</keyword>
<protein>
    <recommendedName>
        <fullName evidence="3">histidine kinase</fullName>
        <ecNumber evidence="3">2.7.13.3</ecNumber>
    </recommendedName>
</protein>
<dbReference type="InterPro" id="IPR036890">
    <property type="entry name" value="HATPase_C_sf"/>
</dbReference>
<dbReference type="InterPro" id="IPR005467">
    <property type="entry name" value="His_kinase_dom"/>
</dbReference>
<evidence type="ECO:0000259" key="15">
    <source>
        <dbReference type="PROSITE" id="PS50109"/>
    </source>
</evidence>
<dbReference type="SUPFAM" id="SSF55785">
    <property type="entry name" value="PYP-like sensor domain (PAS domain)"/>
    <property type="match status" value="1"/>
</dbReference>
<dbReference type="PRINTS" id="PR00344">
    <property type="entry name" value="BCTRLSENSOR"/>
</dbReference>
<dbReference type="SMART" id="SM00091">
    <property type="entry name" value="PAS"/>
    <property type="match status" value="1"/>
</dbReference>
<comment type="catalytic activity">
    <reaction evidence="1">
        <text>ATP + protein L-histidine = ADP + protein N-phospho-L-histidine.</text>
        <dbReference type="EC" id="2.7.13.3"/>
    </reaction>
</comment>
<evidence type="ECO:0000256" key="10">
    <source>
        <dbReference type="ARBA" id="ARBA00022840"/>
    </source>
</evidence>
<keyword evidence="7 14" id="KW-0812">Transmembrane</keyword>
<name>A0ABZ3IT37_9FIRM</name>
<feature type="transmembrane region" description="Helical" evidence="14">
    <location>
        <begin position="175"/>
        <end position="195"/>
    </location>
</feature>
<evidence type="ECO:0000256" key="3">
    <source>
        <dbReference type="ARBA" id="ARBA00012438"/>
    </source>
</evidence>
<reference evidence="16" key="1">
    <citation type="submission" date="2024-05" db="EMBL/GenBank/DDBJ databases">
        <title>Isolation and characterization of Sporomusa carbonis sp. nov., a carboxydotrophic hydrogenogen in the genus of Sporomusa isolated from a charcoal burning pile.</title>
        <authorList>
            <person name="Boeer T."/>
            <person name="Rosenbaum F."/>
            <person name="Eysell L."/>
            <person name="Mueller V."/>
            <person name="Daniel R."/>
            <person name="Poehlein A."/>
        </authorList>
    </citation>
    <scope>NUCLEOTIDE SEQUENCE [LARGE SCALE GENOMIC DNA]</scope>
    <source>
        <strain evidence="16">DSM 10669</strain>
    </source>
</reference>
<dbReference type="PANTHER" id="PTHR43547">
    <property type="entry name" value="TWO-COMPONENT HISTIDINE KINASE"/>
    <property type="match status" value="1"/>
</dbReference>
<keyword evidence="8" id="KW-0547">Nucleotide-binding</keyword>
<proteinExistence type="predicted"/>